<evidence type="ECO:0008006" key="6">
    <source>
        <dbReference type="Google" id="ProtNLM"/>
    </source>
</evidence>
<dbReference type="InterPro" id="IPR050491">
    <property type="entry name" value="AmpC-like"/>
</dbReference>
<evidence type="ECO:0000313" key="4">
    <source>
        <dbReference type="EMBL" id="KAG0298827.1"/>
    </source>
</evidence>
<organism evidence="4 5">
    <name type="scientific">Linnemannia gamsii</name>
    <dbReference type="NCBI Taxonomy" id="64522"/>
    <lineage>
        <taxon>Eukaryota</taxon>
        <taxon>Fungi</taxon>
        <taxon>Fungi incertae sedis</taxon>
        <taxon>Mucoromycota</taxon>
        <taxon>Mortierellomycotina</taxon>
        <taxon>Mortierellomycetes</taxon>
        <taxon>Mortierellales</taxon>
        <taxon>Mortierellaceae</taxon>
        <taxon>Linnemannia</taxon>
    </lineage>
</organism>
<evidence type="ECO:0000259" key="2">
    <source>
        <dbReference type="Pfam" id="PF00144"/>
    </source>
</evidence>
<feature type="domain" description="Peptidase S12 Pab87-related C-terminal" evidence="3">
    <location>
        <begin position="392"/>
        <end position="484"/>
    </location>
</feature>
<comment type="caution">
    <text evidence="4">The sequence shown here is derived from an EMBL/GenBank/DDBJ whole genome shotgun (WGS) entry which is preliminary data.</text>
</comment>
<dbReference type="PANTHER" id="PTHR46825:SF15">
    <property type="entry name" value="BETA-LACTAMASE-RELATED DOMAIN-CONTAINING PROTEIN"/>
    <property type="match status" value="1"/>
</dbReference>
<dbReference type="Gene3D" id="2.40.128.600">
    <property type="match status" value="1"/>
</dbReference>
<dbReference type="SUPFAM" id="SSF56601">
    <property type="entry name" value="beta-lactamase/transpeptidase-like"/>
    <property type="match status" value="1"/>
</dbReference>
<dbReference type="PANTHER" id="PTHR46825">
    <property type="entry name" value="D-ALANYL-D-ALANINE-CARBOXYPEPTIDASE/ENDOPEPTIDASE AMPH"/>
    <property type="match status" value="1"/>
</dbReference>
<sequence length="510" mass="56521">MTPLAHLHETLEKTRVEAGLKGMSVAVMHRGELIFADGFGQRNDSDPFTAETLMPIASMTKAFTSAAISELVGEGKMDWDTTPVNTYLPEFAFKDPVLTSQLTLVDLLSHRTGMENIDIAWFKNKTPSRELIKTLRHLSPPQKLTSYYKYSNAMYAVAGEAAANVAGTTWEDLVQTKLLDPLGLKNTGFAPSGMVKHSDNYAMPHDAATLKDAQEGKFEKGYLDDILMVDAPAGDMYSNVLDLVKWGHVVMTGGVLEGKQVLKKESLKEVFTPQTIMKEKMGRGKDFAIAASYGLAWELDTYKGNNFYFHTGSLFGFRGSLALYPDADIVVAFLTNTHKSALRTYIPFYIVDQLLRLPRTEDWLSTVAIRETHIEYDAYEGAQKGSELPARVKGTSPSHAGNLEAYVGEYSDPVMGTVTISLCKDKASKDKDILTLEYVTYKAKMDHYHYDTFRFALKDFAVDAALLAGFLTGPDGRVSGLRIISGTKDDDMINFKRHTSEDAAVVKKEM</sequence>
<comment type="similarity">
    <text evidence="1">Belongs to the peptidase S12 family.</text>
</comment>
<name>A0ABQ7KIQ8_9FUNG</name>
<reference evidence="4 5" key="1">
    <citation type="journal article" date="2020" name="Fungal Divers.">
        <title>Resolving the Mortierellaceae phylogeny through synthesis of multi-gene phylogenetics and phylogenomics.</title>
        <authorList>
            <person name="Vandepol N."/>
            <person name="Liber J."/>
            <person name="Desiro A."/>
            <person name="Na H."/>
            <person name="Kennedy M."/>
            <person name="Barry K."/>
            <person name="Grigoriev I.V."/>
            <person name="Miller A.N."/>
            <person name="O'Donnell K."/>
            <person name="Stajich J.E."/>
            <person name="Bonito G."/>
        </authorList>
    </citation>
    <scope>NUCLEOTIDE SEQUENCE [LARGE SCALE GENOMIC DNA]</scope>
    <source>
        <strain evidence="4 5">AD045</strain>
    </source>
</reference>
<protein>
    <recommendedName>
        <fullName evidence="6">Beta-lactamase/transpeptidase-like protein</fullName>
    </recommendedName>
</protein>
<dbReference type="EMBL" id="JAAAIM010000003">
    <property type="protein sequence ID" value="KAG0298827.1"/>
    <property type="molecule type" value="Genomic_DNA"/>
</dbReference>
<dbReference type="InterPro" id="IPR021860">
    <property type="entry name" value="Peptidase_S12_Pab87-rel_C"/>
</dbReference>
<proteinExistence type="inferred from homology"/>
<dbReference type="Pfam" id="PF11954">
    <property type="entry name" value="DUF3471"/>
    <property type="match status" value="1"/>
</dbReference>
<gene>
    <name evidence="4" type="ORF">BGZ96_006218</name>
</gene>
<dbReference type="InterPro" id="IPR012338">
    <property type="entry name" value="Beta-lactam/transpept-like"/>
</dbReference>
<dbReference type="Gene3D" id="3.40.710.10">
    <property type="entry name" value="DD-peptidase/beta-lactamase superfamily"/>
    <property type="match status" value="1"/>
</dbReference>
<keyword evidence="5" id="KW-1185">Reference proteome</keyword>
<dbReference type="Pfam" id="PF00144">
    <property type="entry name" value="Beta-lactamase"/>
    <property type="match status" value="1"/>
</dbReference>
<feature type="domain" description="Beta-lactamase-related" evidence="2">
    <location>
        <begin position="11"/>
        <end position="345"/>
    </location>
</feature>
<dbReference type="InterPro" id="IPR001466">
    <property type="entry name" value="Beta-lactam-related"/>
</dbReference>
<accession>A0ABQ7KIQ8</accession>
<evidence type="ECO:0000259" key="3">
    <source>
        <dbReference type="Pfam" id="PF11954"/>
    </source>
</evidence>
<evidence type="ECO:0000313" key="5">
    <source>
        <dbReference type="Proteomes" id="UP001194696"/>
    </source>
</evidence>
<dbReference type="Proteomes" id="UP001194696">
    <property type="component" value="Unassembled WGS sequence"/>
</dbReference>
<evidence type="ECO:0000256" key="1">
    <source>
        <dbReference type="ARBA" id="ARBA00038215"/>
    </source>
</evidence>